<evidence type="ECO:0000256" key="6">
    <source>
        <dbReference type="ARBA" id="ARBA00022527"/>
    </source>
</evidence>
<evidence type="ECO:0000256" key="7">
    <source>
        <dbReference type="ARBA" id="ARBA00022553"/>
    </source>
</evidence>
<feature type="signal peptide" evidence="24">
    <location>
        <begin position="1"/>
        <end position="24"/>
    </location>
</feature>
<dbReference type="EC" id="2.7.11.1" evidence="3"/>
<dbReference type="PROSITE" id="PS50011">
    <property type="entry name" value="PROTEIN_KINASE_DOM"/>
    <property type="match status" value="1"/>
</dbReference>
<evidence type="ECO:0000256" key="16">
    <source>
        <dbReference type="ARBA" id="ARBA00022989"/>
    </source>
</evidence>
<dbReference type="AlphaFoldDB" id="A0A8T0SDB6"/>
<dbReference type="FunFam" id="3.80.10.10:FF:000095">
    <property type="entry name" value="LRR receptor-like serine/threonine-protein kinase GSO1"/>
    <property type="match status" value="1"/>
</dbReference>
<dbReference type="FunFam" id="1.10.510.10:FF:000192">
    <property type="entry name" value="LRR receptor-like serine/threonine-protein kinase RPK2"/>
    <property type="match status" value="1"/>
</dbReference>
<keyword evidence="8" id="KW-0433">Leucine-rich repeat</keyword>
<dbReference type="GO" id="GO:0009414">
    <property type="term" value="P:response to water deprivation"/>
    <property type="evidence" value="ECO:0007669"/>
    <property type="project" value="UniProtKB-ARBA"/>
</dbReference>
<evidence type="ECO:0000259" key="25">
    <source>
        <dbReference type="PROSITE" id="PS50011"/>
    </source>
</evidence>
<keyword evidence="10 23" id="KW-0812">Transmembrane</keyword>
<evidence type="ECO:0000256" key="24">
    <source>
        <dbReference type="SAM" id="SignalP"/>
    </source>
</evidence>
<evidence type="ECO:0000256" key="11">
    <source>
        <dbReference type="ARBA" id="ARBA00022729"/>
    </source>
</evidence>
<dbReference type="Pfam" id="PF13516">
    <property type="entry name" value="LRR_6"/>
    <property type="match status" value="1"/>
</dbReference>
<dbReference type="PROSITE" id="PS00107">
    <property type="entry name" value="PROTEIN_KINASE_ATP"/>
    <property type="match status" value="1"/>
</dbReference>
<dbReference type="PROSITE" id="PS00108">
    <property type="entry name" value="PROTEIN_KINASE_ST"/>
    <property type="match status" value="1"/>
</dbReference>
<dbReference type="PANTHER" id="PTHR48056">
    <property type="entry name" value="LRR RECEPTOR-LIKE SERINE/THREONINE-PROTEIN KINASE-RELATED"/>
    <property type="match status" value="1"/>
</dbReference>
<evidence type="ECO:0000256" key="12">
    <source>
        <dbReference type="ARBA" id="ARBA00022737"/>
    </source>
</evidence>
<evidence type="ECO:0000256" key="15">
    <source>
        <dbReference type="ARBA" id="ARBA00022840"/>
    </source>
</evidence>
<evidence type="ECO:0000256" key="17">
    <source>
        <dbReference type="ARBA" id="ARBA00023136"/>
    </source>
</evidence>
<dbReference type="Pfam" id="PF08263">
    <property type="entry name" value="LRRNT_2"/>
    <property type="match status" value="1"/>
</dbReference>
<dbReference type="InterPro" id="IPR001611">
    <property type="entry name" value="Leu-rich_rpt"/>
</dbReference>
<keyword evidence="27" id="KW-1185">Reference proteome</keyword>
<keyword evidence="7" id="KW-0597">Phosphoprotein</keyword>
<evidence type="ECO:0000256" key="20">
    <source>
        <dbReference type="ARBA" id="ARBA00047899"/>
    </source>
</evidence>
<evidence type="ECO:0000256" key="8">
    <source>
        <dbReference type="ARBA" id="ARBA00022614"/>
    </source>
</evidence>
<feature type="chain" id="PRO_5035823260" description="non-specific serine/threonine protein kinase" evidence="24">
    <location>
        <begin position="25"/>
        <end position="971"/>
    </location>
</feature>
<dbReference type="InterPro" id="IPR008271">
    <property type="entry name" value="Ser/Thr_kinase_AS"/>
</dbReference>
<sequence>MAAPPPPFLLLLLLLLVVQQITLASSSAADLAALLALKAAVAHDPGGALSAWSAASAAGYCRWRGVTCHPSSLAVAAIDLPAASLSGALPAALPLPPRLRRLDLAANNFSGPVPDAFLASTTLRYLDLSFNSLSAALEIPPPPANSSSPPCAALTHLRLAGNFLVGQIPAEIAQCRSLRVLDLSRNVLEGAIPRELGRLGALRVLDVSRNSLTDRIPGELANCQELAVLVLTNLTASPGEQPEFNAFVGGMPPEVLTIPALEVLWAPRANLDGQLPLSRNGTCHLRAVNLGQNYVAGTMPAWLGECQDLTFLDLSFNRLEGSMPAELAIGCLTYLNVSGNSLSGPLLSSTERQCPSRLIGDDIVMQYYNELVGNVLIGNPFGSELGSIANVALHDFSNNGFGGVLPSITVSLDRNYSYGLWLNGNMFNTTLSVRFFGFCKVATGVAINLSSNQLSGSLDMLSSCISIHNFDAGYNNFSGSIPADVVGLHLLRSLVLRGNNLTGQIPEQFGDLAALEVLDLSRNSLTGSIPLHLTDASRLQVLRLDHNRLSGSIPPSFSELAQLTVLDVSFNNLSGDIPNLRHPADCGFFIGNPLLHQCLGTNASLPPTEAISSSKGVKKWGGKFKSLMVILVAASTAVVSFLLVILLFFVCERRKQAKISNLRTKVVVTFTDAPPELTYENLIRATGNFSIQNLIGSGGFGATYKAELVPGFLVAVKMLAMGRFQGLQQFDAEIRTLGRIQHRNLVTLIGYHLGESDTFLIYNYLSGGNLETFIHEMGSRNVSWTEVHKIAMDVAQALAFLHFSCTPRIIHRDIKPSNILLDEDLNAYLSDFGLARLIEVTQTHATTDVAGTFGYVAPEYATTCRVSDKADVYSFGVVLLELMSGKRSLDPSFSQFGDGFTIVSWGRMLMHEDNTSEFFSRGLLDAARKDRLTEMLKIALSCTSDSVAVRPSMRQVAAKLKQLENDRGAVS</sequence>
<dbReference type="CDD" id="cd14066">
    <property type="entry name" value="STKc_IRAK"/>
    <property type="match status" value="1"/>
</dbReference>
<keyword evidence="4" id="KW-0217">Developmental protein</keyword>
<comment type="caution">
    <text evidence="26">The sequence shown here is derived from an EMBL/GenBank/DDBJ whole genome shotgun (WGS) entry which is preliminary data.</text>
</comment>
<feature type="domain" description="Protein kinase" evidence="25">
    <location>
        <begin position="689"/>
        <end position="963"/>
    </location>
</feature>
<evidence type="ECO:0000256" key="5">
    <source>
        <dbReference type="ARBA" id="ARBA00022475"/>
    </source>
</evidence>
<dbReference type="SMART" id="SM00369">
    <property type="entry name" value="LRR_TYP"/>
    <property type="match status" value="4"/>
</dbReference>
<keyword evidence="14" id="KW-0418">Kinase</keyword>
<dbReference type="InterPro" id="IPR011009">
    <property type="entry name" value="Kinase-like_dom_sf"/>
</dbReference>
<evidence type="ECO:0000256" key="9">
    <source>
        <dbReference type="ARBA" id="ARBA00022679"/>
    </source>
</evidence>
<comment type="catalytic activity">
    <reaction evidence="21">
        <text>L-seryl-[protein] + ATP = O-phospho-L-seryl-[protein] + ADP + H(+)</text>
        <dbReference type="Rhea" id="RHEA:17989"/>
        <dbReference type="Rhea" id="RHEA-COMP:9863"/>
        <dbReference type="Rhea" id="RHEA-COMP:11604"/>
        <dbReference type="ChEBI" id="CHEBI:15378"/>
        <dbReference type="ChEBI" id="CHEBI:29999"/>
        <dbReference type="ChEBI" id="CHEBI:30616"/>
        <dbReference type="ChEBI" id="CHEBI:83421"/>
        <dbReference type="ChEBI" id="CHEBI:456216"/>
        <dbReference type="EC" id="2.7.11.1"/>
    </reaction>
</comment>
<evidence type="ECO:0000256" key="22">
    <source>
        <dbReference type="PROSITE-ProRule" id="PRU10141"/>
    </source>
</evidence>
<feature type="binding site" evidence="22">
    <location>
        <position position="717"/>
    </location>
    <ligand>
        <name>ATP</name>
        <dbReference type="ChEBI" id="CHEBI:30616"/>
    </ligand>
</feature>
<name>A0A8T0SDB6_PANVG</name>
<dbReference type="Pfam" id="PF07714">
    <property type="entry name" value="PK_Tyr_Ser-Thr"/>
    <property type="match status" value="1"/>
</dbReference>
<evidence type="ECO:0000313" key="27">
    <source>
        <dbReference type="Proteomes" id="UP000823388"/>
    </source>
</evidence>
<evidence type="ECO:0000256" key="21">
    <source>
        <dbReference type="ARBA" id="ARBA00048679"/>
    </source>
</evidence>
<dbReference type="OrthoDB" id="1896041at2759"/>
<keyword evidence="18" id="KW-0675">Receptor</keyword>
<dbReference type="InterPro" id="IPR001245">
    <property type="entry name" value="Ser-Thr/Tyr_kinase_cat_dom"/>
</dbReference>
<dbReference type="PRINTS" id="PR00019">
    <property type="entry name" value="LEURICHRPT"/>
</dbReference>
<dbReference type="InterPro" id="IPR013210">
    <property type="entry name" value="LRR_N_plant-typ"/>
</dbReference>
<evidence type="ECO:0000256" key="3">
    <source>
        <dbReference type="ARBA" id="ARBA00012513"/>
    </source>
</evidence>
<dbReference type="Gene3D" id="1.10.510.10">
    <property type="entry name" value="Transferase(Phosphotransferase) domain 1"/>
    <property type="match status" value="1"/>
</dbReference>
<keyword evidence="19" id="KW-0325">Glycoprotein</keyword>
<comment type="catalytic activity">
    <reaction evidence="20">
        <text>L-threonyl-[protein] + ATP = O-phospho-L-threonyl-[protein] + ADP + H(+)</text>
        <dbReference type="Rhea" id="RHEA:46608"/>
        <dbReference type="Rhea" id="RHEA-COMP:11060"/>
        <dbReference type="Rhea" id="RHEA-COMP:11605"/>
        <dbReference type="ChEBI" id="CHEBI:15378"/>
        <dbReference type="ChEBI" id="CHEBI:30013"/>
        <dbReference type="ChEBI" id="CHEBI:30616"/>
        <dbReference type="ChEBI" id="CHEBI:61977"/>
        <dbReference type="ChEBI" id="CHEBI:456216"/>
        <dbReference type="EC" id="2.7.11.1"/>
    </reaction>
</comment>
<dbReference type="GO" id="GO:0005886">
    <property type="term" value="C:plasma membrane"/>
    <property type="evidence" value="ECO:0007669"/>
    <property type="project" value="UniProtKB-SubCell"/>
</dbReference>
<evidence type="ECO:0000256" key="23">
    <source>
        <dbReference type="SAM" id="Phobius"/>
    </source>
</evidence>
<dbReference type="FunFam" id="3.80.10.10:FF:000679">
    <property type="entry name" value="LRR receptor-like serine/threonine-protein kinase RPK2"/>
    <property type="match status" value="1"/>
</dbReference>
<comment type="subcellular location">
    <subcellularLocation>
        <location evidence="1">Cell membrane</location>
        <topology evidence="1">Single-pass type I membrane protein</topology>
    </subcellularLocation>
</comment>
<feature type="transmembrane region" description="Helical" evidence="23">
    <location>
        <begin position="627"/>
        <end position="650"/>
    </location>
</feature>
<dbReference type="InterPro" id="IPR017441">
    <property type="entry name" value="Protein_kinase_ATP_BS"/>
</dbReference>
<evidence type="ECO:0000256" key="14">
    <source>
        <dbReference type="ARBA" id="ARBA00022777"/>
    </source>
</evidence>
<keyword evidence="5" id="KW-1003">Cell membrane</keyword>
<dbReference type="PANTHER" id="PTHR48056:SF63">
    <property type="entry name" value="PROTEIN KINASE DOMAIN-CONTAINING PROTEIN"/>
    <property type="match status" value="1"/>
</dbReference>
<dbReference type="Gene3D" id="3.30.200.20">
    <property type="entry name" value="Phosphorylase Kinase, domain 1"/>
    <property type="match status" value="1"/>
</dbReference>
<dbReference type="SUPFAM" id="SSF56112">
    <property type="entry name" value="Protein kinase-like (PK-like)"/>
    <property type="match status" value="1"/>
</dbReference>
<keyword evidence="15 22" id="KW-0067">ATP-binding</keyword>
<evidence type="ECO:0000313" key="26">
    <source>
        <dbReference type="EMBL" id="KAG2596300.1"/>
    </source>
</evidence>
<dbReference type="InterPro" id="IPR003591">
    <property type="entry name" value="Leu-rich_rpt_typical-subtyp"/>
</dbReference>
<dbReference type="Gene3D" id="3.80.10.10">
    <property type="entry name" value="Ribonuclease Inhibitor"/>
    <property type="match status" value="3"/>
</dbReference>
<dbReference type="SMART" id="SM00220">
    <property type="entry name" value="S_TKc"/>
    <property type="match status" value="1"/>
</dbReference>
<evidence type="ECO:0000256" key="18">
    <source>
        <dbReference type="ARBA" id="ARBA00023170"/>
    </source>
</evidence>
<proteinExistence type="inferred from homology"/>
<organism evidence="26 27">
    <name type="scientific">Panicum virgatum</name>
    <name type="common">Blackwell switchgrass</name>
    <dbReference type="NCBI Taxonomy" id="38727"/>
    <lineage>
        <taxon>Eukaryota</taxon>
        <taxon>Viridiplantae</taxon>
        <taxon>Streptophyta</taxon>
        <taxon>Embryophyta</taxon>
        <taxon>Tracheophyta</taxon>
        <taxon>Spermatophyta</taxon>
        <taxon>Magnoliopsida</taxon>
        <taxon>Liliopsida</taxon>
        <taxon>Poales</taxon>
        <taxon>Poaceae</taxon>
        <taxon>PACMAD clade</taxon>
        <taxon>Panicoideae</taxon>
        <taxon>Panicodae</taxon>
        <taxon>Paniceae</taxon>
        <taxon>Panicinae</taxon>
        <taxon>Panicum</taxon>
        <taxon>Panicum sect. Hiantes</taxon>
    </lineage>
</organism>
<dbReference type="InterPro" id="IPR000719">
    <property type="entry name" value="Prot_kinase_dom"/>
</dbReference>
<evidence type="ECO:0000256" key="2">
    <source>
        <dbReference type="ARBA" id="ARBA00008684"/>
    </source>
</evidence>
<keyword evidence="9" id="KW-0808">Transferase</keyword>
<dbReference type="EMBL" id="CM029045">
    <property type="protein sequence ID" value="KAG2596300.1"/>
    <property type="molecule type" value="Genomic_DNA"/>
</dbReference>
<dbReference type="GO" id="GO:0004674">
    <property type="term" value="F:protein serine/threonine kinase activity"/>
    <property type="evidence" value="ECO:0007669"/>
    <property type="project" value="UniProtKB-KW"/>
</dbReference>
<keyword evidence="16 23" id="KW-1133">Transmembrane helix</keyword>
<dbReference type="InterPro" id="IPR050647">
    <property type="entry name" value="Plant_LRR-RLKs"/>
</dbReference>
<keyword evidence="11 24" id="KW-0732">Signal</keyword>
<dbReference type="Pfam" id="PF00560">
    <property type="entry name" value="LRR_1"/>
    <property type="match status" value="3"/>
</dbReference>
<keyword evidence="13 22" id="KW-0547">Nucleotide-binding</keyword>
<reference evidence="26" key="1">
    <citation type="submission" date="2020-05" db="EMBL/GenBank/DDBJ databases">
        <title>WGS assembly of Panicum virgatum.</title>
        <authorList>
            <person name="Lovell J.T."/>
            <person name="Jenkins J."/>
            <person name="Shu S."/>
            <person name="Juenger T.E."/>
            <person name="Schmutz J."/>
        </authorList>
    </citation>
    <scope>NUCLEOTIDE SEQUENCE</scope>
    <source>
        <strain evidence="26">AP13</strain>
    </source>
</reference>
<comment type="similarity">
    <text evidence="2">Belongs to the protein kinase superfamily. Ser/Thr protein kinase family.</text>
</comment>
<dbReference type="GO" id="GO:0009942">
    <property type="term" value="P:longitudinal axis specification"/>
    <property type="evidence" value="ECO:0007669"/>
    <property type="project" value="UniProtKB-ARBA"/>
</dbReference>
<accession>A0A8T0SDB6</accession>
<evidence type="ECO:0000256" key="13">
    <source>
        <dbReference type="ARBA" id="ARBA00022741"/>
    </source>
</evidence>
<dbReference type="InterPro" id="IPR032675">
    <property type="entry name" value="LRR_dom_sf"/>
</dbReference>
<evidence type="ECO:0000256" key="10">
    <source>
        <dbReference type="ARBA" id="ARBA00022692"/>
    </source>
</evidence>
<dbReference type="SUPFAM" id="SSF52058">
    <property type="entry name" value="L domain-like"/>
    <property type="match status" value="2"/>
</dbReference>
<dbReference type="GO" id="GO:0009945">
    <property type="term" value="P:radial axis specification"/>
    <property type="evidence" value="ECO:0007669"/>
    <property type="project" value="UniProtKB-ARBA"/>
</dbReference>
<protein>
    <recommendedName>
        <fullName evidence="3">non-specific serine/threonine protein kinase</fullName>
        <ecNumber evidence="3">2.7.11.1</ecNumber>
    </recommendedName>
</protein>
<evidence type="ECO:0000256" key="1">
    <source>
        <dbReference type="ARBA" id="ARBA00004251"/>
    </source>
</evidence>
<keyword evidence="6" id="KW-0723">Serine/threonine-protein kinase</keyword>
<dbReference type="GO" id="GO:0009409">
    <property type="term" value="P:response to cold"/>
    <property type="evidence" value="ECO:0007669"/>
    <property type="project" value="UniProtKB-ARBA"/>
</dbReference>
<evidence type="ECO:0000256" key="19">
    <source>
        <dbReference type="ARBA" id="ARBA00023180"/>
    </source>
</evidence>
<gene>
    <name evidence="26" type="ORF">PVAP13_5KG151900</name>
</gene>
<dbReference type="Proteomes" id="UP000823388">
    <property type="component" value="Chromosome 5K"/>
</dbReference>
<keyword evidence="17 23" id="KW-0472">Membrane</keyword>
<dbReference type="GO" id="GO:0005524">
    <property type="term" value="F:ATP binding"/>
    <property type="evidence" value="ECO:0007669"/>
    <property type="project" value="UniProtKB-UniRule"/>
</dbReference>
<dbReference type="FunFam" id="3.30.200.20:FF:000260">
    <property type="entry name" value="LRR receptor-like serine/threonine-protein kinase RPK2"/>
    <property type="match status" value="1"/>
</dbReference>
<keyword evidence="12" id="KW-0677">Repeat</keyword>
<evidence type="ECO:0000256" key="4">
    <source>
        <dbReference type="ARBA" id="ARBA00022473"/>
    </source>
</evidence>
<dbReference type="GO" id="GO:0048508">
    <property type="term" value="P:embryonic meristem development"/>
    <property type="evidence" value="ECO:0007669"/>
    <property type="project" value="UniProtKB-ARBA"/>
</dbReference>
<dbReference type="Pfam" id="PF13855">
    <property type="entry name" value="LRR_8"/>
    <property type="match status" value="2"/>
</dbReference>